<dbReference type="Proteomes" id="UP001062165">
    <property type="component" value="Chromosome"/>
</dbReference>
<protein>
    <submittedName>
        <fullName evidence="2">DUF4255 domain-containing protein</fullName>
    </submittedName>
</protein>
<evidence type="ECO:0000259" key="1">
    <source>
        <dbReference type="Pfam" id="PF14065"/>
    </source>
</evidence>
<dbReference type="Pfam" id="PF14065">
    <property type="entry name" value="Pvc16_N"/>
    <property type="match status" value="1"/>
</dbReference>
<organism evidence="2 3">
    <name type="scientific">Reichenbachiella carrageenanivorans</name>
    <dbReference type="NCBI Taxonomy" id="2979869"/>
    <lineage>
        <taxon>Bacteria</taxon>
        <taxon>Pseudomonadati</taxon>
        <taxon>Bacteroidota</taxon>
        <taxon>Cytophagia</taxon>
        <taxon>Cytophagales</taxon>
        <taxon>Reichenbachiellaceae</taxon>
        <taxon>Reichenbachiella</taxon>
    </lineage>
</organism>
<dbReference type="RefSeq" id="WP_263049474.1">
    <property type="nucleotide sequence ID" value="NZ_CP106735.1"/>
</dbReference>
<proteinExistence type="predicted"/>
<dbReference type="EMBL" id="CP106735">
    <property type="protein sequence ID" value="UXX77727.1"/>
    <property type="molecule type" value="Genomic_DNA"/>
</dbReference>
<name>A0ABY6CUW9_9BACT</name>
<reference evidence="2" key="1">
    <citation type="submission" date="2022-10" db="EMBL/GenBank/DDBJ databases">
        <title>Comparative genomics and taxonomic characterization of three novel marine species of genus Reichenbachiella exhibiting antioxidant and polysaccharide degradation activities.</title>
        <authorList>
            <person name="Muhammad N."/>
            <person name="Lee Y.-J."/>
            <person name="Ko J."/>
            <person name="Kim S.-G."/>
        </authorList>
    </citation>
    <scope>NUCLEOTIDE SEQUENCE</scope>
    <source>
        <strain evidence="2">Wsw4-B4</strain>
    </source>
</reference>
<sequence>MIHSAFSTVSNSVNDYFRNRFSTTEDRVVVSSLVNPDGTVAVTEPDRVIMTLVNIEHETIGPKGHISSKDLLNLNVYVLFSASFSEGSYLEGLRYLSGILSFFQANRVLSHSNTPDMEPGIDRLSFEIVKQDLQNMSHLWGAIGAKHLPSVLYKMRMVTIKDGAFSFDRPISGLGVNL</sequence>
<keyword evidence="3" id="KW-1185">Reference proteome</keyword>
<accession>A0ABY6CUW9</accession>
<evidence type="ECO:0000313" key="3">
    <source>
        <dbReference type="Proteomes" id="UP001062165"/>
    </source>
</evidence>
<evidence type="ECO:0000313" key="2">
    <source>
        <dbReference type="EMBL" id="UXX77727.1"/>
    </source>
</evidence>
<gene>
    <name evidence="2" type="ORF">N7E81_10135</name>
</gene>
<dbReference type="InterPro" id="IPR025351">
    <property type="entry name" value="Pvc16_N"/>
</dbReference>
<feature type="domain" description="Pvc16 N-terminal" evidence="1">
    <location>
        <begin position="9"/>
        <end position="164"/>
    </location>
</feature>